<dbReference type="AlphaFoldDB" id="A0A392U5Y0"/>
<protein>
    <submittedName>
        <fullName evidence="1">Uncharacterized protein</fullName>
    </submittedName>
</protein>
<dbReference type="EMBL" id="LXQA010745647">
    <property type="protein sequence ID" value="MCI68923.1"/>
    <property type="molecule type" value="Genomic_DNA"/>
</dbReference>
<accession>A0A392U5Y0</accession>
<comment type="caution">
    <text evidence="1">The sequence shown here is derived from an EMBL/GenBank/DDBJ whole genome shotgun (WGS) entry which is preliminary data.</text>
</comment>
<dbReference type="Proteomes" id="UP000265520">
    <property type="component" value="Unassembled WGS sequence"/>
</dbReference>
<name>A0A392U5Y0_9FABA</name>
<sequence>MVDVVFLEVDVLVVDVLIGLVQVVQI</sequence>
<evidence type="ECO:0000313" key="2">
    <source>
        <dbReference type="Proteomes" id="UP000265520"/>
    </source>
</evidence>
<keyword evidence="2" id="KW-1185">Reference proteome</keyword>
<feature type="non-terminal residue" evidence="1">
    <location>
        <position position="26"/>
    </location>
</feature>
<evidence type="ECO:0000313" key="1">
    <source>
        <dbReference type="EMBL" id="MCI68923.1"/>
    </source>
</evidence>
<proteinExistence type="predicted"/>
<organism evidence="1 2">
    <name type="scientific">Trifolium medium</name>
    <dbReference type="NCBI Taxonomy" id="97028"/>
    <lineage>
        <taxon>Eukaryota</taxon>
        <taxon>Viridiplantae</taxon>
        <taxon>Streptophyta</taxon>
        <taxon>Embryophyta</taxon>
        <taxon>Tracheophyta</taxon>
        <taxon>Spermatophyta</taxon>
        <taxon>Magnoliopsida</taxon>
        <taxon>eudicotyledons</taxon>
        <taxon>Gunneridae</taxon>
        <taxon>Pentapetalae</taxon>
        <taxon>rosids</taxon>
        <taxon>fabids</taxon>
        <taxon>Fabales</taxon>
        <taxon>Fabaceae</taxon>
        <taxon>Papilionoideae</taxon>
        <taxon>50 kb inversion clade</taxon>
        <taxon>NPAAA clade</taxon>
        <taxon>Hologalegina</taxon>
        <taxon>IRL clade</taxon>
        <taxon>Trifolieae</taxon>
        <taxon>Trifolium</taxon>
    </lineage>
</organism>
<reference evidence="1 2" key="1">
    <citation type="journal article" date="2018" name="Front. Plant Sci.">
        <title>Red Clover (Trifolium pratense) and Zigzag Clover (T. medium) - A Picture of Genomic Similarities and Differences.</title>
        <authorList>
            <person name="Dluhosova J."/>
            <person name="Istvanek J."/>
            <person name="Nedelnik J."/>
            <person name="Repkova J."/>
        </authorList>
    </citation>
    <scope>NUCLEOTIDE SEQUENCE [LARGE SCALE GENOMIC DNA]</scope>
    <source>
        <strain evidence="2">cv. 10/8</strain>
        <tissue evidence="1">Leaf</tissue>
    </source>
</reference>